<protein>
    <submittedName>
        <fullName evidence="2">Uncharacterized protein</fullName>
    </submittedName>
</protein>
<feature type="region of interest" description="Disordered" evidence="1">
    <location>
        <begin position="55"/>
        <end position="112"/>
    </location>
</feature>
<evidence type="ECO:0000313" key="3">
    <source>
        <dbReference type="Proteomes" id="UP001352852"/>
    </source>
</evidence>
<organism evidence="2 3">
    <name type="scientific">Characodon lateralis</name>
    <dbReference type="NCBI Taxonomy" id="208331"/>
    <lineage>
        <taxon>Eukaryota</taxon>
        <taxon>Metazoa</taxon>
        <taxon>Chordata</taxon>
        <taxon>Craniata</taxon>
        <taxon>Vertebrata</taxon>
        <taxon>Euteleostomi</taxon>
        <taxon>Actinopterygii</taxon>
        <taxon>Neopterygii</taxon>
        <taxon>Teleostei</taxon>
        <taxon>Neoteleostei</taxon>
        <taxon>Acanthomorphata</taxon>
        <taxon>Ovalentaria</taxon>
        <taxon>Atherinomorphae</taxon>
        <taxon>Cyprinodontiformes</taxon>
        <taxon>Goodeidae</taxon>
        <taxon>Characodon</taxon>
    </lineage>
</organism>
<name>A0ABU7ED87_9TELE</name>
<proteinExistence type="predicted"/>
<gene>
    <name evidence="2" type="ORF">CHARACLAT_027219</name>
</gene>
<feature type="compositionally biased region" description="Polar residues" evidence="1">
    <location>
        <begin position="69"/>
        <end position="84"/>
    </location>
</feature>
<dbReference type="EMBL" id="JAHUTJ010052582">
    <property type="protein sequence ID" value="MED6285237.1"/>
    <property type="molecule type" value="Genomic_DNA"/>
</dbReference>
<accession>A0ABU7ED87</accession>
<feature type="non-terminal residue" evidence="2">
    <location>
        <position position="1"/>
    </location>
</feature>
<comment type="caution">
    <text evidence="2">The sequence shown here is derived from an EMBL/GenBank/DDBJ whole genome shotgun (WGS) entry which is preliminary data.</text>
</comment>
<feature type="non-terminal residue" evidence="2">
    <location>
        <position position="112"/>
    </location>
</feature>
<keyword evidence="3" id="KW-1185">Reference proteome</keyword>
<dbReference type="Proteomes" id="UP001352852">
    <property type="component" value="Unassembled WGS sequence"/>
</dbReference>
<sequence length="112" mass="11953">DQIKFGRPLRKVTEPYPDMQGGYNDDWSLSGDEDNSPSLLECVEQALQMRSLTITRAPSADGGRKSGLFSPTASLPAFSSLTSNTEDRDLTPRPTCTLGPDTAITADSGSTA</sequence>
<evidence type="ECO:0000256" key="1">
    <source>
        <dbReference type="SAM" id="MobiDB-lite"/>
    </source>
</evidence>
<feature type="region of interest" description="Disordered" evidence="1">
    <location>
        <begin position="1"/>
        <end position="36"/>
    </location>
</feature>
<reference evidence="2 3" key="1">
    <citation type="submission" date="2021-06" db="EMBL/GenBank/DDBJ databases">
        <authorList>
            <person name="Palmer J.M."/>
        </authorList>
    </citation>
    <scope>NUCLEOTIDE SEQUENCE [LARGE SCALE GENOMIC DNA]</scope>
    <source>
        <strain evidence="2 3">CL_MEX2019</strain>
        <tissue evidence="2">Muscle</tissue>
    </source>
</reference>
<evidence type="ECO:0000313" key="2">
    <source>
        <dbReference type="EMBL" id="MED6285237.1"/>
    </source>
</evidence>